<dbReference type="Gene3D" id="3.30.1390.30">
    <property type="entry name" value="Penicillin-binding protein 2a, domain 3"/>
    <property type="match status" value="1"/>
</dbReference>
<dbReference type="OrthoDB" id="9766847at2"/>
<comment type="pathway">
    <text evidence="2">Cell wall biogenesis; peptidoglycan biosynthesis.</text>
</comment>
<dbReference type="InterPro" id="IPR001460">
    <property type="entry name" value="PCN-bd_Tpept"/>
</dbReference>
<dbReference type="SUPFAM" id="SSF54427">
    <property type="entry name" value="NTF2-like"/>
    <property type="match status" value="1"/>
</dbReference>
<sequence>MGSGRRGEVQFPIDVTMQTLAGEVSFSQDVQLSLEERDDEKNWHVHWDQQLIFPEMEEDDHIGVNTMGAERGEIYDRHENGLAINGTILQVGMVPERMEDEEEESIEDLAEQLDIAEEDIESQLDQEWVNPDSFVPLHAMPEDEQDYIEDELMEDISGVTYQPEESRVYPYEESAAHLVGYIREITAEELEELEEEGYDSHDLLGVTGIESLFEDELKGETGGEVYTYEEDAEEPKETIVENEPNDGQDLHLTIDMELQENIFEEFDDDSGTATAVHPATGEVLAMVNAPAYDPNVYVAGQSGDMHAEWEDDPDQPLLNRFQYTFSPGSTFKHMTAATALESETITSDEAFDIEGLEWQMDESWGITR</sequence>
<dbReference type="GO" id="GO:0005886">
    <property type="term" value="C:plasma membrane"/>
    <property type="evidence" value="ECO:0007669"/>
    <property type="project" value="TreeGrafter"/>
</dbReference>
<dbReference type="EC" id="3.4.16.4" evidence="4"/>
<evidence type="ECO:0000313" key="12">
    <source>
        <dbReference type="Proteomes" id="UP000319756"/>
    </source>
</evidence>
<evidence type="ECO:0000256" key="1">
    <source>
        <dbReference type="ARBA" id="ARBA00004370"/>
    </source>
</evidence>
<evidence type="ECO:0000256" key="2">
    <source>
        <dbReference type="ARBA" id="ARBA00004752"/>
    </source>
</evidence>
<dbReference type="GO" id="GO:0071972">
    <property type="term" value="F:peptidoglycan L,D-transpeptidase activity"/>
    <property type="evidence" value="ECO:0007669"/>
    <property type="project" value="TreeGrafter"/>
</dbReference>
<dbReference type="Pfam" id="PF05223">
    <property type="entry name" value="MecA_N"/>
    <property type="match status" value="1"/>
</dbReference>
<comment type="catalytic activity">
    <reaction evidence="6">
        <text>Preferential cleavage: (Ac)2-L-Lys-D-Ala-|-D-Ala. Also transpeptidation of peptidyl-alanyl moieties that are N-acyl substituents of D-alanine.</text>
        <dbReference type="EC" id="3.4.16.4"/>
    </reaction>
</comment>
<evidence type="ECO:0000256" key="4">
    <source>
        <dbReference type="ARBA" id="ARBA00012448"/>
    </source>
</evidence>
<feature type="domain" description="Penicillin-binding protein dimerisation" evidence="9">
    <location>
        <begin position="68"/>
        <end position="230"/>
    </location>
</feature>
<comment type="subcellular location">
    <subcellularLocation>
        <location evidence="1">Membrane</location>
    </subcellularLocation>
</comment>
<dbReference type="PANTHER" id="PTHR30627:SF25">
    <property type="entry name" value="PENICILLIN-BINDING PROTEIN 3"/>
    <property type="match status" value="1"/>
</dbReference>
<dbReference type="GO" id="GO:0009002">
    <property type="term" value="F:serine-type D-Ala-D-Ala carboxypeptidase activity"/>
    <property type="evidence" value="ECO:0007669"/>
    <property type="project" value="UniProtKB-EC"/>
</dbReference>
<dbReference type="InterPro" id="IPR005311">
    <property type="entry name" value="PBP_dimer"/>
</dbReference>
<dbReference type="UniPathway" id="UPA00219"/>
<dbReference type="Pfam" id="PF03717">
    <property type="entry name" value="PBP_dimer"/>
    <property type="match status" value="1"/>
</dbReference>
<gene>
    <name evidence="11" type="ORF">EPH95_17665</name>
</gene>
<keyword evidence="7" id="KW-0175">Coiled coil</keyword>
<evidence type="ECO:0000259" key="10">
    <source>
        <dbReference type="Pfam" id="PF05223"/>
    </source>
</evidence>
<dbReference type="InterPro" id="IPR007887">
    <property type="entry name" value="MecA_N"/>
</dbReference>
<evidence type="ECO:0000259" key="9">
    <source>
        <dbReference type="Pfam" id="PF03717"/>
    </source>
</evidence>
<dbReference type="InterPro" id="IPR032710">
    <property type="entry name" value="NTF2-like_dom_sf"/>
</dbReference>
<evidence type="ECO:0000259" key="8">
    <source>
        <dbReference type="Pfam" id="PF00905"/>
    </source>
</evidence>
<dbReference type="InterPro" id="IPR050515">
    <property type="entry name" value="Beta-lactam/transpept"/>
</dbReference>
<dbReference type="SUPFAM" id="SSF56519">
    <property type="entry name" value="Penicillin binding protein dimerisation domain"/>
    <property type="match status" value="1"/>
</dbReference>
<dbReference type="Pfam" id="PF00905">
    <property type="entry name" value="Transpeptidase"/>
    <property type="match status" value="1"/>
</dbReference>
<evidence type="ECO:0000313" key="11">
    <source>
        <dbReference type="EMBL" id="QDI92769.1"/>
    </source>
</evidence>
<evidence type="ECO:0000256" key="5">
    <source>
        <dbReference type="ARBA" id="ARBA00023136"/>
    </source>
</evidence>
<dbReference type="GO" id="GO:0071555">
    <property type="term" value="P:cell wall organization"/>
    <property type="evidence" value="ECO:0007669"/>
    <property type="project" value="TreeGrafter"/>
</dbReference>
<protein>
    <recommendedName>
        <fullName evidence="4">serine-type D-Ala-D-Ala carboxypeptidase</fullName>
        <ecNumber evidence="4">3.4.16.4</ecNumber>
    </recommendedName>
</protein>
<reference evidence="12" key="1">
    <citation type="submission" date="2019-01" db="EMBL/GenBank/DDBJ databases">
        <title>Genomic analysis of Salicibibacter sp. NKC3-5.</title>
        <authorList>
            <person name="Oh Y.J."/>
        </authorList>
    </citation>
    <scope>NUCLEOTIDE SEQUENCE [LARGE SCALE GENOMIC DNA]</scope>
    <source>
        <strain evidence="12">NKC3-5</strain>
    </source>
</reference>
<dbReference type="InterPro" id="IPR036138">
    <property type="entry name" value="PBP_dimer_sf"/>
</dbReference>
<feature type="domain" description="Penicillin-binding protein transpeptidase" evidence="8">
    <location>
        <begin position="271"/>
        <end position="365"/>
    </location>
</feature>
<dbReference type="GO" id="GO:0009252">
    <property type="term" value="P:peptidoglycan biosynthetic process"/>
    <property type="evidence" value="ECO:0007669"/>
    <property type="project" value="UniProtKB-UniPathway"/>
</dbReference>
<keyword evidence="5" id="KW-0472">Membrane</keyword>
<dbReference type="Gene3D" id="3.90.1310.10">
    <property type="entry name" value="Penicillin-binding protein 2a (Domain 2)"/>
    <property type="match status" value="1"/>
</dbReference>
<feature type="domain" description="NTF2-like N-terminal transpeptidase" evidence="10">
    <location>
        <begin position="6"/>
        <end position="60"/>
    </location>
</feature>
<dbReference type="PANTHER" id="PTHR30627">
    <property type="entry name" value="PEPTIDOGLYCAN D,D-TRANSPEPTIDASE"/>
    <property type="match status" value="1"/>
</dbReference>
<dbReference type="GO" id="GO:0008658">
    <property type="term" value="F:penicillin binding"/>
    <property type="evidence" value="ECO:0007669"/>
    <property type="project" value="InterPro"/>
</dbReference>
<dbReference type="Gene3D" id="3.10.450.100">
    <property type="entry name" value="NTF2-like, domain 1"/>
    <property type="match status" value="1"/>
</dbReference>
<evidence type="ECO:0000256" key="3">
    <source>
        <dbReference type="ARBA" id="ARBA00007171"/>
    </source>
</evidence>
<dbReference type="Proteomes" id="UP000319756">
    <property type="component" value="Chromosome"/>
</dbReference>
<accession>A0A514LLM9</accession>
<feature type="coiled-coil region" evidence="7">
    <location>
        <begin position="99"/>
        <end position="126"/>
    </location>
</feature>
<dbReference type="GO" id="GO:0046677">
    <property type="term" value="P:response to antibiotic"/>
    <property type="evidence" value="ECO:0007669"/>
    <property type="project" value="InterPro"/>
</dbReference>
<proteinExistence type="inferred from homology"/>
<organism evidence="11 12">
    <name type="scientific">Salicibibacter halophilus</name>
    <dbReference type="NCBI Taxonomy" id="2502791"/>
    <lineage>
        <taxon>Bacteria</taxon>
        <taxon>Bacillati</taxon>
        <taxon>Bacillota</taxon>
        <taxon>Bacilli</taxon>
        <taxon>Bacillales</taxon>
        <taxon>Bacillaceae</taxon>
        <taxon>Salicibibacter</taxon>
    </lineage>
</organism>
<evidence type="ECO:0000256" key="7">
    <source>
        <dbReference type="SAM" id="Coils"/>
    </source>
</evidence>
<evidence type="ECO:0000256" key="6">
    <source>
        <dbReference type="ARBA" id="ARBA00034000"/>
    </source>
</evidence>
<dbReference type="EMBL" id="CP035485">
    <property type="protein sequence ID" value="QDI92769.1"/>
    <property type="molecule type" value="Genomic_DNA"/>
</dbReference>
<dbReference type="Gene3D" id="3.40.710.10">
    <property type="entry name" value="DD-peptidase/beta-lactamase superfamily"/>
    <property type="match status" value="1"/>
</dbReference>
<name>A0A514LLM9_9BACI</name>
<keyword evidence="12" id="KW-1185">Reference proteome</keyword>
<dbReference type="KEGG" id="sale:EPH95_17665"/>
<dbReference type="SUPFAM" id="SSF56601">
    <property type="entry name" value="beta-lactamase/transpeptidase-like"/>
    <property type="match status" value="1"/>
</dbReference>
<dbReference type="AlphaFoldDB" id="A0A514LLM9"/>
<comment type="similarity">
    <text evidence="3">Belongs to the transpeptidase family.</text>
</comment>
<dbReference type="InterPro" id="IPR012338">
    <property type="entry name" value="Beta-lactam/transpept-like"/>
</dbReference>